<reference evidence="3" key="1">
    <citation type="journal article" date="2019" name="Int. J. Syst. Evol. Microbiol.">
        <title>The Global Catalogue of Microorganisms (GCM) 10K type strain sequencing project: providing services to taxonomists for standard genome sequencing and annotation.</title>
        <authorList>
            <consortium name="The Broad Institute Genomics Platform"/>
            <consortium name="The Broad Institute Genome Sequencing Center for Infectious Disease"/>
            <person name="Wu L."/>
            <person name="Ma J."/>
        </authorList>
    </citation>
    <scope>NUCLEOTIDE SEQUENCE [LARGE SCALE GENOMIC DNA]</scope>
    <source>
        <strain evidence="3">CGMCC 4.7645</strain>
    </source>
</reference>
<dbReference type="Proteomes" id="UP001597417">
    <property type="component" value="Unassembled WGS sequence"/>
</dbReference>
<proteinExistence type="predicted"/>
<dbReference type="EMBL" id="JBHUKR010000015">
    <property type="protein sequence ID" value="MFD2419935.1"/>
    <property type="molecule type" value="Genomic_DNA"/>
</dbReference>
<accession>A0ABW5G048</accession>
<feature type="region of interest" description="Disordered" evidence="1">
    <location>
        <begin position="74"/>
        <end position="144"/>
    </location>
</feature>
<protein>
    <submittedName>
        <fullName evidence="2">Uncharacterized protein</fullName>
    </submittedName>
</protein>
<dbReference type="RefSeq" id="WP_378267957.1">
    <property type="nucleotide sequence ID" value="NZ_JBHUKR010000015.1"/>
</dbReference>
<evidence type="ECO:0000313" key="2">
    <source>
        <dbReference type="EMBL" id="MFD2419935.1"/>
    </source>
</evidence>
<comment type="caution">
    <text evidence="2">The sequence shown here is derived from an EMBL/GenBank/DDBJ whole genome shotgun (WGS) entry which is preliminary data.</text>
</comment>
<name>A0ABW5G048_9PSEU</name>
<organism evidence="2 3">
    <name type="scientific">Amycolatopsis pigmentata</name>
    <dbReference type="NCBI Taxonomy" id="450801"/>
    <lineage>
        <taxon>Bacteria</taxon>
        <taxon>Bacillati</taxon>
        <taxon>Actinomycetota</taxon>
        <taxon>Actinomycetes</taxon>
        <taxon>Pseudonocardiales</taxon>
        <taxon>Pseudonocardiaceae</taxon>
        <taxon>Amycolatopsis</taxon>
    </lineage>
</organism>
<gene>
    <name evidence="2" type="ORF">ACFSXZ_26765</name>
</gene>
<sequence length="144" mass="14875">MDDGDVVSPDGTTIRFSIHGTGPTLVDVPGVLAPLGMYLPLVASLVLDEPPLSLLGEVLVPMLRHCRKAVAEGRPEDAARTALAVSGSPRMRDEGPTRTTLARLAPLVPGHLHAATSATGTDGDSEGRRANAGTGSGRKPTPIR</sequence>
<keyword evidence="3" id="KW-1185">Reference proteome</keyword>
<evidence type="ECO:0000256" key="1">
    <source>
        <dbReference type="SAM" id="MobiDB-lite"/>
    </source>
</evidence>
<evidence type="ECO:0000313" key="3">
    <source>
        <dbReference type="Proteomes" id="UP001597417"/>
    </source>
</evidence>